<dbReference type="InterPro" id="IPR000835">
    <property type="entry name" value="HTH_MarR-typ"/>
</dbReference>
<sequence length="149" mass="16127">MNAPLALTPDTALTIDRTCLCLNVQRAARAIGRRYDAALRPVGLSNWQFTLLVMLSREEPPTISTLAHDLAMDRTTVTANLKPLERRGLLAIAVDAQDRRVRRAALTGTGRALLDDALPLWQAAQAAASERLGENERTALLAAMKAVSA</sequence>
<dbReference type="Gene3D" id="1.10.10.10">
    <property type="entry name" value="Winged helix-like DNA-binding domain superfamily/Winged helix DNA-binding domain"/>
    <property type="match status" value="1"/>
</dbReference>
<keyword evidence="3" id="KW-1185">Reference proteome</keyword>
<evidence type="ECO:0000259" key="1">
    <source>
        <dbReference type="PROSITE" id="PS50995"/>
    </source>
</evidence>
<dbReference type="SMART" id="SM00347">
    <property type="entry name" value="HTH_MARR"/>
    <property type="match status" value="1"/>
</dbReference>
<dbReference type="PROSITE" id="PS50995">
    <property type="entry name" value="HTH_MARR_2"/>
    <property type="match status" value="1"/>
</dbReference>
<evidence type="ECO:0000313" key="2">
    <source>
        <dbReference type="EMBL" id="KAB1072277.1"/>
    </source>
</evidence>
<dbReference type="Proteomes" id="UP000441523">
    <property type="component" value="Unassembled WGS sequence"/>
</dbReference>
<dbReference type="SUPFAM" id="SSF46785">
    <property type="entry name" value="Winged helix' DNA-binding domain"/>
    <property type="match status" value="1"/>
</dbReference>
<dbReference type="EMBL" id="VZZJ01000014">
    <property type="protein sequence ID" value="KAB1072277.1"/>
    <property type="molecule type" value="Genomic_DNA"/>
</dbReference>
<dbReference type="PANTHER" id="PTHR33164:SF105">
    <property type="entry name" value="TRANSCRIPTIONAL REPRESSOR PROTEIN-RELATED"/>
    <property type="match status" value="1"/>
</dbReference>
<accession>A0A6N6MQ91</accession>
<evidence type="ECO:0000313" key="3">
    <source>
        <dbReference type="Proteomes" id="UP000441523"/>
    </source>
</evidence>
<comment type="caution">
    <text evidence="2">The sequence shown here is derived from an EMBL/GenBank/DDBJ whole genome shotgun (WGS) entry which is preliminary data.</text>
</comment>
<dbReference type="GO" id="GO:0003700">
    <property type="term" value="F:DNA-binding transcription factor activity"/>
    <property type="evidence" value="ECO:0007669"/>
    <property type="project" value="InterPro"/>
</dbReference>
<name>A0A6N6MQ91_9HYPH</name>
<dbReference type="RefSeq" id="WP_150964743.1">
    <property type="nucleotide sequence ID" value="NZ_VZZJ01000014.1"/>
</dbReference>
<protein>
    <submittedName>
        <fullName evidence="2">Winged helix-turn-helix transcriptional regulator</fullName>
    </submittedName>
</protein>
<dbReference type="InterPro" id="IPR039422">
    <property type="entry name" value="MarR/SlyA-like"/>
</dbReference>
<dbReference type="InterPro" id="IPR036388">
    <property type="entry name" value="WH-like_DNA-bd_sf"/>
</dbReference>
<gene>
    <name evidence="2" type="ORF">F6X51_16330</name>
</gene>
<organism evidence="2 3">
    <name type="scientific">Methylobacterium planeticum</name>
    <dbReference type="NCBI Taxonomy" id="2615211"/>
    <lineage>
        <taxon>Bacteria</taxon>
        <taxon>Pseudomonadati</taxon>
        <taxon>Pseudomonadota</taxon>
        <taxon>Alphaproteobacteria</taxon>
        <taxon>Hyphomicrobiales</taxon>
        <taxon>Methylobacteriaceae</taxon>
        <taxon>Methylobacterium</taxon>
    </lineage>
</organism>
<dbReference type="InterPro" id="IPR036390">
    <property type="entry name" value="WH_DNA-bd_sf"/>
</dbReference>
<dbReference type="Pfam" id="PF01047">
    <property type="entry name" value="MarR"/>
    <property type="match status" value="1"/>
</dbReference>
<dbReference type="PANTHER" id="PTHR33164">
    <property type="entry name" value="TRANSCRIPTIONAL REGULATOR, MARR FAMILY"/>
    <property type="match status" value="1"/>
</dbReference>
<dbReference type="GO" id="GO:0006950">
    <property type="term" value="P:response to stress"/>
    <property type="evidence" value="ECO:0007669"/>
    <property type="project" value="TreeGrafter"/>
</dbReference>
<dbReference type="AlphaFoldDB" id="A0A6N6MQ91"/>
<reference evidence="2 3" key="1">
    <citation type="submission" date="2019-09" db="EMBL/GenBank/DDBJ databases">
        <title>YIM 132548 draft genome.</title>
        <authorList>
            <person name="Jiang L."/>
        </authorList>
    </citation>
    <scope>NUCLEOTIDE SEQUENCE [LARGE SCALE GENOMIC DNA]</scope>
    <source>
        <strain evidence="2 3">YIM 132548</strain>
    </source>
</reference>
<proteinExistence type="predicted"/>
<feature type="domain" description="HTH marR-type" evidence="1">
    <location>
        <begin position="17"/>
        <end position="149"/>
    </location>
</feature>